<dbReference type="InterPro" id="IPR031330">
    <property type="entry name" value="Gly_Hdrlase_35_cat"/>
</dbReference>
<dbReference type="Pfam" id="PF01301">
    <property type="entry name" value="Glyco_hydro_35"/>
    <property type="match status" value="1"/>
</dbReference>
<organism evidence="4 5">
    <name type="scientific">Paenibacillus xanthanilyticus</name>
    <dbReference type="NCBI Taxonomy" id="1783531"/>
    <lineage>
        <taxon>Bacteria</taxon>
        <taxon>Bacillati</taxon>
        <taxon>Bacillota</taxon>
        <taxon>Bacilli</taxon>
        <taxon>Bacillales</taxon>
        <taxon>Paenibacillaceae</taxon>
        <taxon>Paenibacillus</taxon>
    </lineage>
</organism>
<dbReference type="SUPFAM" id="SSF51445">
    <property type="entry name" value="(Trans)glycosidases"/>
    <property type="match status" value="1"/>
</dbReference>
<evidence type="ECO:0000313" key="5">
    <source>
        <dbReference type="Proteomes" id="UP001595715"/>
    </source>
</evidence>
<evidence type="ECO:0000313" key="4">
    <source>
        <dbReference type="EMBL" id="MFC4100270.1"/>
    </source>
</evidence>
<dbReference type="RefSeq" id="WP_377718942.1">
    <property type="nucleotide sequence ID" value="NZ_JBHSAM010000023.1"/>
</dbReference>
<keyword evidence="4" id="KW-0378">Hydrolase</keyword>
<dbReference type="GO" id="GO:0004565">
    <property type="term" value="F:beta-galactosidase activity"/>
    <property type="evidence" value="ECO:0007669"/>
    <property type="project" value="UniProtKB-EC"/>
</dbReference>
<dbReference type="InterPro" id="IPR001944">
    <property type="entry name" value="Glycoside_Hdrlase_35"/>
</dbReference>
<feature type="domain" description="Glycoside hydrolase 35 catalytic" evidence="3">
    <location>
        <begin position="18"/>
        <end position="312"/>
    </location>
</feature>
<dbReference type="InterPro" id="IPR017853">
    <property type="entry name" value="GH"/>
</dbReference>
<dbReference type="SUPFAM" id="SSF49785">
    <property type="entry name" value="Galactose-binding domain-like"/>
    <property type="match status" value="1"/>
</dbReference>
<evidence type="ECO:0000256" key="2">
    <source>
        <dbReference type="RuleBase" id="RU003679"/>
    </source>
</evidence>
<reference evidence="5" key="1">
    <citation type="journal article" date="2019" name="Int. J. Syst. Evol. Microbiol.">
        <title>The Global Catalogue of Microorganisms (GCM) 10K type strain sequencing project: providing services to taxonomists for standard genome sequencing and annotation.</title>
        <authorList>
            <consortium name="The Broad Institute Genomics Platform"/>
            <consortium name="The Broad Institute Genome Sequencing Center for Infectious Disease"/>
            <person name="Wu L."/>
            <person name="Ma J."/>
        </authorList>
    </citation>
    <scope>NUCLEOTIDE SEQUENCE [LARGE SCALE GENOMIC DNA]</scope>
    <source>
        <strain evidence="5">IBRC-M 10987</strain>
    </source>
</reference>
<dbReference type="PRINTS" id="PR00742">
    <property type="entry name" value="GLHYDRLASE35"/>
</dbReference>
<comment type="caution">
    <text evidence="4">The sequence shown here is derived from an EMBL/GenBank/DDBJ whole genome shotgun (WGS) entry which is preliminary data.</text>
</comment>
<dbReference type="Gene3D" id="3.20.20.80">
    <property type="entry name" value="Glycosidases"/>
    <property type="match status" value="1"/>
</dbReference>
<comment type="similarity">
    <text evidence="1 2">Belongs to the glycosyl hydrolase 35 family.</text>
</comment>
<keyword evidence="4" id="KW-0326">Glycosidase</keyword>
<proteinExistence type="inferred from homology"/>
<dbReference type="EMBL" id="JBHSAM010000023">
    <property type="protein sequence ID" value="MFC4100270.1"/>
    <property type="molecule type" value="Genomic_DNA"/>
</dbReference>
<accession>A0ABV8K2R7</accession>
<dbReference type="PANTHER" id="PTHR23421">
    <property type="entry name" value="BETA-GALACTOSIDASE RELATED"/>
    <property type="match status" value="1"/>
</dbReference>
<dbReference type="EC" id="3.2.1.23" evidence="4"/>
<name>A0ABV8K2R7_9BACL</name>
<dbReference type="Proteomes" id="UP001595715">
    <property type="component" value="Unassembled WGS sequence"/>
</dbReference>
<evidence type="ECO:0000256" key="1">
    <source>
        <dbReference type="ARBA" id="ARBA00009809"/>
    </source>
</evidence>
<sequence length="937" mass="101390">MSLTTDNPFELQPDAIRIHGRSEIMLCASLFYFRIPRALWHERMEQLKACGYNCIDVYFPWNYHEDAEGQWDFGGERDAEAFLRLAKEVGLYVVARPGPYICSEWDGGGLPAYLFAKEHLRLRDNDPQFLRHTARWYERIMPLLAGFELGQGGTVIAVQLDNELDFYGCEDPVGYMAALRELARSHGIRSPLLACAGQGGLFEASGYAKGVVPTCNFYPHNRDPEFEAKVLAYQSELAAGGVPLLVTETNRSHFLLRRLLACGAKLLGPYLQASGTNFGFTNATNNWGEPLAFLTSDYDFGGMISPEGAQRPEALEGRLLASLIAAYGTPLAEAVPSGDDSSAVTVRAVQGEAAGPFALRLKGGGRLLFLANTGSGDAALTLAPANAQSSEEATLFMHPDRCAALPCDVPLSHWGLPGRLSFATAELFAVRQAAGTVRMLFHTEGKARLTFEIGEAEVRGVSGLEARQAEGVCMLDFDKAAIGRCQFVWPSGQTLEIVTMDREQALRLEPAEADGESLRFAPPATGEAATPAQPIAADWRLAVLDPIQPLTGELPTPIGQADFLEKHGILRGYGWYQAQLPTASEAEPQLGLFLNKGSDVLSLYTEARYLGTYVTGGASTFVPLDAAAVGEITVRAEIWGHTNFDDPRLPGLRMNAMKGIRGLAAITRIRELSANWRYALSDSDDSARQPDVPFLTAASKPIVAFGGWLSGRPFRREWFARSVATSADTTARVLRFDGLEGTAEVFVNGRSAGMAQPLDPFVDLTALTSPGEAIELAVLLGRNLGQKGGRLQLLEGYEATDWRLAGCGEEELRAYAQNARHAAESVQLPLMLAPGQVALLYGEPSGPGQDACAGWRVTVQGHGLKATVFWNGRLLSRMWLPGGGARPTMTGGSPDSFYVPGAWFRKPEDEANEIVMLLEAVEGGQPAELRGFGLAPL</sequence>
<gene>
    <name evidence="4" type="ORF">ACFOZ8_11500</name>
</gene>
<protein>
    <submittedName>
        <fullName evidence="4">Beta-galactosidase</fullName>
        <ecNumber evidence="4">3.2.1.23</ecNumber>
    </submittedName>
</protein>
<keyword evidence="5" id="KW-1185">Reference proteome</keyword>
<dbReference type="Gene3D" id="2.60.120.260">
    <property type="entry name" value="Galactose-binding domain-like"/>
    <property type="match status" value="1"/>
</dbReference>
<dbReference type="InterPro" id="IPR008979">
    <property type="entry name" value="Galactose-bd-like_sf"/>
</dbReference>
<evidence type="ECO:0000259" key="3">
    <source>
        <dbReference type="Pfam" id="PF01301"/>
    </source>
</evidence>